<dbReference type="InterPro" id="IPR006660">
    <property type="entry name" value="Arsenate_reductase-like"/>
</dbReference>
<evidence type="ECO:0000313" key="4">
    <source>
        <dbReference type="Proteomes" id="UP000198977"/>
    </source>
</evidence>
<dbReference type="InterPro" id="IPR036249">
    <property type="entry name" value="Thioredoxin-like_sf"/>
</dbReference>
<protein>
    <submittedName>
        <fullName evidence="3">Arsenate reductase</fullName>
    </submittedName>
</protein>
<keyword evidence="4" id="KW-1185">Reference proteome</keyword>
<comment type="similarity">
    <text evidence="1 2">Belongs to the ArsC family.</text>
</comment>
<dbReference type="Pfam" id="PF03960">
    <property type="entry name" value="ArsC"/>
    <property type="match status" value="1"/>
</dbReference>
<dbReference type="PANTHER" id="PTHR30041:SF8">
    <property type="entry name" value="PROTEIN YFFB"/>
    <property type="match status" value="1"/>
</dbReference>
<organism evidence="3 4">
    <name type="scientific">Sulfitobacter brevis</name>
    <dbReference type="NCBI Taxonomy" id="74348"/>
    <lineage>
        <taxon>Bacteria</taxon>
        <taxon>Pseudomonadati</taxon>
        <taxon>Pseudomonadota</taxon>
        <taxon>Alphaproteobacteria</taxon>
        <taxon>Rhodobacterales</taxon>
        <taxon>Roseobacteraceae</taxon>
        <taxon>Sulfitobacter</taxon>
    </lineage>
</organism>
<dbReference type="EMBL" id="FOMW01000007">
    <property type="protein sequence ID" value="SFE47067.1"/>
    <property type="molecule type" value="Genomic_DNA"/>
</dbReference>
<sequence length="112" mass="11923">MNKNSILIYGLKNCDSCRKAMKALPDARLVDVRAEGVPEGVLASALATFGDALVNTRSTTWRELGVEQRGAAPLALLQQHPALMKRPLIAVDAQLFLGWSPAVQAELAAIGA</sequence>
<evidence type="ECO:0000313" key="3">
    <source>
        <dbReference type="EMBL" id="SFE47067.1"/>
    </source>
</evidence>
<name>A0A1I2ATM1_9RHOB</name>
<dbReference type="STRING" id="74348.SAMN04488523_107187"/>
<dbReference type="SUPFAM" id="SSF52833">
    <property type="entry name" value="Thioredoxin-like"/>
    <property type="match status" value="1"/>
</dbReference>
<dbReference type="Gene3D" id="3.40.30.10">
    <property type="entry name" value="Glutaredoxin"/>
    <property type="match status" value="1"/>
</dbReference>
<dbReference type="PANTHER" id="PTHR30041">
    <property type="entry name" value="ARSENATE REDUCTASE"/>
    <property type="match status" value="1"/>
</dbReference>
<dbReference type="AlphaFoldDB" id="A0A1I2ATM1"/>
<reference evidence="3 4" key="1">
    <citation type="submission" date="2016-10" db="EMBL/GenBank/DDBJ databases">
        <authorList>
            <person name="de Groot N.N."/>
        </authorList>
    </citation>
    <scope>NUCLEOTIDE SEQUENCE [LARGE SCALE GENOMIC DNA]</scope>
    <source>
        <strain evidence="3 4">DSM 11443</strain>
    </source>
</reference>
<evidence type="ECO:0000256" key="2">
    <source>
        <dbReference type="PROSITE-ProRule" id="PRU01282"/>
    </source>
</evidence>
<evidence type="ECO:0000256" key="1">
    <source>
        <dbReference type="ARBA" id="ARBA00007198"/>
    </source>
</evidence>
<accession>A0A1I2ATM1</accession>
<dbReference type="PROSITE" id="PS51353">
    <property type="entry name" value="ARSC"/>
    <property type="match status" value="1"/>
</dbReference>
<gene>
    <name evidence="3" type="ORF">SAMN04488523_107187</name>
</gene>
<dbReference type="Proteomes" id="UP000198977">
    <property type="component" value="Unassembled WGS sequence"/>
</dbReference>
<proteinExistence type="inferred from homology"/>